<feature type="transmembrane region" description="Helical" evidence="2">
    <location>
        <begin position="171"/>
        <end position="190"/>
    </location>
</feature>
<dbReference type="EnsemblMetazoa" id="CapteT222024">
    <property type="protein sequence ID" value="CapteP222024"/>
    <property type="gene ID" value="CapteG222024"/>
</dbReference>
<reference evidence="4" key="3">
    <citation type="submission" date="2015-06" db="UniProtKB">
        <authorList>
            <consortium name="EnsemblMetazoa"/>
        </authorList>
    </citation>
    <scope>IDENTIFICATION</scope>
</reference>
<keyword evidence="2" id="KW-0812">Transmembrane</keyword>
<dbReference type="Pfam" id="PF01066">
    <property type="entry name" value="CDP-OH_P_transf"/>
    <property type="match status" value="1"/>
</dbReference>
<dbReference type="InterPro" id="IPR000462">
    <property type="entry name" value="CDP-OH_P_trans"/>
</dbReference>
<dbReference type="GO" id="GO:0016780">
    <property type="term" value="F:phosphotransferase activity, for other substituted phosphate groups"/>
    <property type="evidence" value="ECO:0007669"/>
    <property type="project" value="InterPro"/>
</dbReference>
<feature type="region of interest" description="Disordered" evidence="1">
    <location>
        <begin position="28"/>
        <end position="47"/>
    </location>
</feature>
<keyword evidence="2" id="KW-0472">Membrane</keyword>
<evidence type="ECO:0000313" key="4">
    <source>
        <dbReference type="EnsemblMetazoa" id="CapteP222024"/>
    </source>
</evidence>
<dbReference type="EMBL" id="AMQN01009791">
    <property type="status" value="NOT_ANNOTATED_CDS"/>
    <property type="molecule type" value="Genomic_DNA"/>
</dbReference>
<evidence type="ECO:0000256" key="2">
    <source>
        <dbReference type="SAM" id="Phobius"/>
    </source>
</evidence>
<evidence type="ECO:0008006" key="6">
    <source>
        <dbReference type="Google" id="ProtNLM"/>
    </source>
</evidence>
<dbReference type="EMBL" id="KB306242">
    <property type="protein sequence ID" value="ELU00047.1"/>
    <property type="molecule type" value="Genomic_DNA"/>
</dbReference>
<reference evidence="5" key="1">
    <citation type="submission" date="2012-12" db="EMBL/GenBank/DDBJ databases">
        <authorList>
            <person name="Hellsten U."/>
            <person name="Grimwood J."/>
            <person name="Chapman J.A."/>
            <person name="Shapiro H."/>
            <person name="Aerts A."/>
            <person name="Otillar R.P."/>
            <person name="Terry A.Y."/>
            <person name="Boore J.L."/>
            <person name="Simakov O."/>
            <person name="Marletaz F."/>
            <person name="Cho S.-J."/>
            <person name="Edsinger-Gonzales E."/>
            <person name="Havlak P."/>
            <person name="Kuo D.-H."/>
            <person name="Larsson T."/>
            <person name="Lv J."/>
            <person name="Arendt D."/>
            <person name="Savage R."/>
            <person name="Osoegawa K."/>
            <person name="de Jong P."/>
            <person name="Lindberg D.R."/>
            <person name="Seaver E.C."/>
            <person name="Weisblat D.A."/>
            <person name="Putnam N.H."/>
            <person name="Grigoriev I.V."/>
            <person name="Rokhsar D.S."/>
        </authorList>
    </citation>
    <scope>NUCLEOTIDE SEQUENCE</scope>
    <source>
        <strain evidence="5">I ESC-2004</strain>
    </source>
</reference>
<proteinExistence type="predicted"/>
<feature type="transmembrane region" description="Helical" evidence="2">
    <location>
        <begin position="230"/>
        <end position="250"/>
    </location>
</feature>
<gene>
    <name evidence="3" type="ORF">CAPTEDRAFT_222024</name>
</gene>
<accession>R7U8M1</accession>
<name>R7U8M1_CAPTE</name>
<sequence length="326" mass="35716">MKDKQQLNGALAAADDVGEIHSMKETVVNGKNNNSSHSDHNHVQHRRPMHNDAGTAQYEAQGPTESTGESLDSMPSRRELFLDPANICTLIGAMLSTLAMAMMWKKSYDVGIVLNMAANLADILDGPIARSLPKRHPSLSMIGSKLDTYSDMVSHFVVPASLLMQMSSLDLLYVGLATIWVMTGIVRQSYFEVIERCDNGDCIFGVTSDYMPPLFALSLHLLPIVGPSGMANWVLPALAGCTLFMIYGSLTLSMKTRRYGGLGLLTVTLYNLSLCLTIAIMVARGTFNIATPLGFWSFEGLSLVVHLMLAYPCYFRFIELNLPLQA</sequence>
<keyword evidence="5" id="KW-1185">Reference proteome</keyword>
<dbReference type="GO" id="GO:0008654">
    <property type="term" value="P:phospholipid biosynthetic process"/>
    <property type="evidence" value="ECO:0007669"/>
    <property type="project" value="InterPro"/>
</dbReference>
<organism evidence="3">
    <name type="scientific">Capitella teleta</name>
    <name type="common">Polychaete worm</name>
    <dbReference type="NCBI Taxonomy" id="283909"/>
    <lineage>
        <taxon>Eukaryota</taxon>
        <taxon>Metazoa</taxon>
        <taxon>Spiralia</taxon>
        <taxon>Lophotrochozoa</taxon>
        <taxon>Annelida</taxon>
        <taxon>Polychaeta</taxon>
        <taxon>Sedentaria</taxon>
        <taxon>Scolecida</taxon>
        <taxon>Capitellidae</taxon>
        <taxon>Capitella</taxon>
    </lineage>
</organism>
<protein>
    <recommendedName>
        <fullName evidence="6">CDP-diacylglycerol--serine O-phosphatidyltransferase</fullName>
    </recommendedName>
</protein>
<dbReference type="AlphaFoldDB" id="R7U8M1"/>
<dbReference type="GO" id="GO:0016020">
    <property type="term" value="C:membrane"/>
    <property type="evidence" value="ECO:0007669"/>
    <property type="project" value="InterPro"/>
</dbReference>
<dbReference type="EMBL" id="AMQN01009790">
    <property type="status" value="NOT_ANNOTATED_CDS"/>
    <property type="molecule type" value="Genomic_DNA"/>
</dbReference>
<evidence type="ECO:0000313" key="5">
    <source>
        <dbReference type="Proteomes" id="UP000014760"/>
    </source>
</evidence>
<dbReference type="Proteomes" id="UP000014760">
    <property type="component" value="Unassembled WGS sequence"/>
</dbReference>
<feature type="transmembrane region" description="Helical" evidence="2">
    <location>
        <begin position="262"/>
        <end position="283"/>
    </location>
</feature>
<feature type="transmembrane region" description="Helical" evidence="2">
    <location>
        <begin position="295"/>
        <end position="315"/>
    </location>
</feature>
<dbReference type="Gene3D" id="1.20.120.1760">
    <property type="match status" value="1"/>
</dbReference>
<dbReference type="InterPro" id="IPR043130">
    <property type="entry name" value="CDP-OH_PTrfase_TM_dom"/>
</dbReference>
<feature type="transmembrane region" description="Helical" evidence="2">
    <location>
        <begin position="202"/>
        <end position="224"/>
    </location>
</feature>
<evidence type="ECO:0000313" key="3">
    <source>
        <dbReference type="EMBL" id="ELU00047.1"/>
    </source>
</evidence>
<feature type="transmembrane region" description="Helical" evidence="2">
    <location>
        <begin position="80"/>
        <end position="104"/>
    </location>
</feature>
<evidence type="ECO:0000256" key="1">
    <source>
        <dbReference type="SAM" id="MobiDB-lite"/>
    </source>
</evidence>
<dbReference type="HOGENOM" id="CLU_853221_0_0_1"/>
<keyword evidence="2" id="KW-1133">Transmembrane helix</keyword>
<reference evidence="3 5" key="2">
    <citation type="journal article" date="2013" name="Nature">
        <title>Insights into bilaterian evolution from three spiralian genomes.</title>
        <authorList>
            <person name="Simakov O."/>
            <person name="Marletaz F."/>
            <person name="Cho S.J."/>
            <person name="Edsinger-Gonzales E."/>
            <person name="Havlak P."/>
            <person name="Hellsten U."/>
            <person name="Kuo D.H."/>
            <person name="Larsson T."/>
            <person name="Lv J."/>
            <person name="Arendt D."/>
            <person name="Savage R."/>
            <person name="Osoegawa K."/>
            <person name="de Jong P."/>
            <person name="Grimwood J."/>
            <person name="Chapman J.A."/>
            <person name="Shapiro H."/>
            <person name="Aerts A."/>
            <person name="Otillar R.P."/>
            <person name="Terry A.Y."/>
            <person name="Boore J.L."/>
            <person name="Grigoriev I.V."/>
            <person name="Lindberg D.R."/>
            <person name="Seaver E.C."/>
            <person name="Weisblat D.A."/>
            <person name="Putnam N.H."/>
            <person name="Rokhsar D.S."/>
        </authorList>
    </citation>
    <scope>NUCLEOTIDE SEQUENCE</scope>
    <source>
        <strain evidence="3 5">I ESC-2004</strain>
    </source>
</reference>